<feature type="domain" description="Peptidase C1A papain C-terminal" evidence="4">
    <location>
        <begin position="140"/>
        <end position="360"/>
    </location>
</feature>
<gene>
    <name evidence="5" type="ORF">RHSIM_Rhsim01G0028800</name>
</gene>
<dbReference type="SMART" id="SM00645">
    <property type="entry name" value="Pept_C1"/>
    <property type="match status" value="1"/>
</dbReference>
<dbReference type="InterPro" id="IPR013128">
    <property type="entry name" value="Peptidase_C1A"/>
</dbReference>
<dbReference type="PROSITE" id="PS00640">
    <property type="entry name" value="THIOL_PROTEASE_ASN"/>
    <property type="match status" value="1"/>
</dbReference>
<dbReference type="Gene3D" id="3.90.70.10">
    <property type="entry name" value="Cysteine proteinases"/>
    <property type="match status" value="1"/>
</dbReference>
<evidence type="ECO:0000256" key="3">
    <source>
        <dbReference type="SAM" id="MobiDB-lite"/>
    </source>
</evidence>
<evidence type="ECO:0000256" key="2">
    <source>
        <dbReference type="ARBA" id="ARBA00023157"/>
    </source>
</evidence>
<dbReference type="PANTHER" id="PTHR12411">
    <property type="entry name" value="CYSTEINE PROTEASE FAMILY C1-RELATED"/>
    <property type="match status" value="1"/>
</dbReference>
<dbReference type="InterPro" id="IPR025661">
    <property type="entry name" value="Pept_asp_AS"/>
</dbReference>
<protein>
    <recommendedName>
        <fullName evidence="4">Peptidase C1A papain C-terminal domain-containing protein</fullName>
    </recommendedName>
</protein>
<name>A0A834HF97_RHOSS</name>
<feature type="region of interest" description="Disordered" evidence="3">
    <location>
        <begin position="1"/>
        <end position="93"/>
    </location>
</feature>
<accession>A0A834HF97</accession>
<evidence type="ECO:0000259" key="4">
    <source>
        <dbReference type="SMART" id="SM00645"/>
    </source>
</evidence>
<reference evidence="5" key="1">
    <citation type="submission" date="2019-11" db="EMBL/GenBank/DDBJ databases">
        <authorList>
            <person name="Liu Y."/>
            <person name="Hou J."/>
            <person name="Li T.-Q."/>
            <person name="Guan C.-H."/>
            <person name="Wu X."/>
            <person name="Wu H.-Z."/>
            <person name="Ling F."/>
            <person name="Zhang R."/>
            <person name="Shi X.-G."/>
            <person name="Ren J.-P."/>
            <person name="Chen E.-F."/>
            <person name="Sun J.-M."/>
        </authorList>
    </citation>
    <scope>NUCLEOTIDE SEQUENCE</scope>
    <source>
        <strain evidence="5">Adult_tree_wgs_1</strain>
        <tissue evidence="5">Leaves</tissue>
    </source>
</reference>
<comment type="similarity">
    <text evidence="1">Belongs to the peptidase C1 family.</text>
</comment>
<proteinExistence type="inferred from homology"/>
<evidence type="ECO:0000313" key="5">
    <source>
        <dbReference type="EMBL" id="KAF7152058.1"/>
    </source>
</evidence>
<comment type="caution">
    <text evidence="5">The sequence shown here is derived from an EMBL/GenBank/DDBJ whole genome shotgun (WGS) entry which is preliminary data.</text>
</comment>
<dbReference type="CDD" id="cd02248">
    <property type="entry name" value="Peptidase_C1A"/>
    <property type="match status" value="1"/>
</dbReference>
<dbReference type="PROSITE" id="PS00639">
    <property type="entry name" value="THIOL_PROTEASE_HIS"/>
    <property type="match status" value="1"/>
</dbReference>
<dbReference type="InterPro" id="IPR025660">
    <property type="entry name" value="Pept_his_AS"/>
</dbReference>
<dbReference type="AlphaFoldDB" id="A0A834HF97"/>
<keyword evidence="6" id="KW-1185">Reference proteome</keyword>
<dbReference type="InterPro" id="IPR038765">
    <property type="entry name" value="Papain-like_cys_pep_sf"/>
</dbReference>
<keyword evidence="2" id="KW-1015">Disulfide bond</keyword>
<dbReference type="Proteomes" id="UP000626092">
    <property type="component" value="Unassembled WGS sequence"/>
</dbReference>
<sequence>MADDDKFGPQNTNEHKPALTPPPDESPLSPPSLHTSLSEKLPSGDQKSPFSRSTPNPPAATDIPALTPPPDESPFSPPSLHIDDDEGGYLGSGLEGMDLDFSRLNIDKGKAKMDEDMVLNFSRLNIDKGKVKMDEVKANKPKSFDWRRVWGDLNPVVHQQEDICWALVVSEATSVGYSIHTGRETLLKLAGQELIDNIYPDSMVNYPCNLSDPFEYIRLNGLSRETPDIFPYSGEKNPSREKTKLEESSSVKIMGTIKVDPNDEEALEWAVLQCPVACGMIITEDFVDLEKDIYRATGRVAPDPMGSGLRHAILLVGYDTTEEGEKYWIFKNTWGTNWGDKGYGKMARGKSLIFNAEYPYFRKC</sequence>
<dbReference type="EMBL" id="WJXA01000001">
    <property type="protein sequence ID" value="KAF7152058.1"/>
    <property type="molecule type" value="Genomic_DNA"/>
</dbReference>
<feature type="compositionally biased region" description="Polar residues" evidence="3">
    <location>
        <begin position="45"/>
        <end position="54"/>
    </location>
</feature>
<dbReference type="Pfam" id="PF00112">
    <property type="entry name" value="Peptidase_C1"/>
    <property type="match status" value="1"/>
</dbReference>
<evidence type="ECO:0000313" key="6">
    <source>
        <dbReference type="Proteomes" id="UP000626092"/>
    </source>
</evidence>
<feature type="compositionally biased region" description="Pro residues" evidence="3">
    <location>
        <begin position="19"/>
        <end position="30"/>
    </location>
</feature>
<dbReference type="OrthoDB" id="1651340at2759"/>
<evidence type="ECO:0000256" key="1">
    <source>
        <dbReference type="ARBA" id="ARBA00008455"/>
    </source>
</evidence>
<dbReference type="GO" id="GO:0006508">
    <property type="term" value="P:proteolysis"/>
    <property type="evidence" value="ECO:0007669"/>
    <property type="project" value="InterPro"/>
</dbReference>
<feature type="compositionally biased region" description="Pro residues" evidence="3">
    <location>
        <begin position="66"/>
        <end position="77"/>
    </location>
</feature>
<dbReference type="InterPro" id="IPR039417">
    <property type="entry name" value="Peptidase_C1A_papain-like"/>
</dbReference>
<organism evidence="5 6">
    <name type="scientific">Rhododendron simsii</name>
    <name type="common">Sims's rhododendron</name>
    <dbReference type="NCBI Taxonomy" id="118357"/>
    <lineage>
        <taxon>Eukaryota</taxon>
        <taxon>Viridiplantae</taxon>
        <taxon>Streptophyta</taxon>
        <taxon>Embryophyta</taxon>
        <taxon>Tracheophyta</taxon>
        <taxon>Spermatophyta</taxon>
        <taxon>Magnoliopsida</taxon>
        <taxon>eudicotyledons</taxon>
        <taxon>Gunneridae</taxon>
        <taxon>Pentapetalae</taxon>
        <taxon>asterids</taxon>
        <taxon>Ericales</taxon>
        <taxon>Ericaceae</taxon>
        <taxon>Ericoideae</taxon>
        <taxon>Rhodoreae</taxon>
        <taxon>Rhododendron</taxon>
    </lineage>
</organism>
<dbReference type="GO" id="GO:0008234">
    <property type="term" value="F:cysteine-type peptidase activity"/>
    <property type="evidence" value="ECO:0007669"/>
    <property type="project" value="InterPro"/>
</dbReference>
<feature type="compositionally biased region" description="Basic and acidic residues" evidence="3">
    <location>
        <begin position="1"/>
        <end position="17"/>
    </location>
</feature>
<dbReference type="SUPFAM" id="SSF54001">
    <property type="entry name" value="Cysteine proteinases"/>
    <property type="match status" value="1"/>
</dbReference>
<dbReference type="InterPro" id="IPR000668">
    <property type="entry name" value="Peptidase_C1A_C"/>
</dbReference>